<dbReference type="InParanoid" id="A0A6J1X206"/>
<gene>
    <name evidence="8" type="primary">LOC113521953</name>
</gene>
<evidence type="ECO:0000313" key="7">
    <source>
        <dbReference type="Proteomes" id="UP001652740"/>
    </source>
</evidence>
<evidence type="ECO:0000256" key="4">
    <source>
        <dbReference type="ARBA" id="ARBA00022842"/>
    </source>
</evidence>
<evidence type="ECO:0000256" key="3">
    <source>
        <dbReference type="ARBA" id="ARBA00022723"/>
    </source>
</evidence>
<proteinExistence type="inferred from homology"/>
<dbReference type="CDD" id="cd00867">
    <property type="entry name" value="Trans_IPPS"/>
    <property type="match status" value="1"/>
</dbReference>
<dbReference type="GO" id="GO:0042811">
    <property type="term" value="P:pheromone biosynthetic process"/>
    <property type="evidence" value="ECO:0007669"/>
    <property type="project" value="UniProtKB-ARBA"/>
</dbReference>
<comment type="cofactor">
    <cofactor evidence="1">
        <name>Mg(2+)</name>
        <dbReference type="ChEBI" id="CHEBI:18420"/>
    </cofactor>
</comment>
<keyword evidence="3" id="KW-0479">Metal-binding</keyword>
<dbReference type="Proteomes" id="UP001652740">
    <property type="component" value="Unplaced"/>
</dbReference>
<dbReference type="GO" id="GO:0005737">
    <property type="term" value="C:cytoplasm"/>
    <property type="evidence" value="ECO:0007669"/>
    <property type="project" value="TreeGrafter"/>
</dbReference>
<comment type="similarity">
    <text evidence="6">Belongs to the FPP/GGPP synthase family.</text>
</comment>
<evidence type="ECO:0000256" key="2">
    <source>
        <dbReference type="ARBA" id="ARBA00022679"/>
    </source>
</evidence>
<evidence type="ECO:0000256" key="6">
    <source>
        <dbReference type="RuleBase" id="RU004466"/>
    </source>
</evidence>
<dbReference type="InterPro" id="IPR039702">
    <property type="entry name" value="FPS1-like"/>
</dbReference>
<dbReference type="GeneID" id="113521953"/>
<dbReference type="Pfam" id="PF00348">
    <property type="entry name" value="polyprenyl_synt"/>
    <property type="match status" value="1"/>
</dbReference>
<reference evidence="8" key="1">
    <citation type="submission" date="2025-08" db="UniProtKB">
        <authorList>
            <consortium name="RefSeq"/>
        </authorList>
    </citation>
    <scope>IDENTIFICATION</scope>
    <source>
        <tissue evidence="8">Whole larvae</tissue>
    </source>
</reference>
<dbReference type="GO" id="GO:0046872">
    <property type="term" value="F:metal ion binding"/>
    <property type="evidence" value="ECO:0007669"/>
    <property type="project" value="UniProtKB-KW"/>
</dbReference>
<dbReference type="PANTHER" id="PTHR11525:SF0">
    <property type="entry name" value="FARNESYL PYROPHOSPHATE SYNTHASE"/>
    <property type="match status" value="1"/>
</dbReference>
<evidence type="ECO:0000313" key="8">
    <source>
        <dbReference type="RefSeq" id="XP_026763435.2"/>
    </source>
</evidence>
<protein>
    <submittedName>
        <fullName evidence="8">Farnesyl pyrophosphate synthase-like</fullName>
    </submittedName>
</protein>
<dbReference type="InterPro" id="IPR008949">
    <property type="entry name" value="Isoprenoid_synthase_dom_sf"/>
</dbReference>
<dbReference type="RefSeq" id="XP_026763435.2">
    <property type="nucleotide sequence ID" value="XM_026907634.3"/>
</dbReference>
<keyword evidence="2 6" id="KW-0808">Transferase</keyword>
<dbReference type="InterPro" id="IPR000092">
    <property type="entry name" value="Polyprenyl_synt"/>
</dbReference>
<evidence type="ECO:0000256" key="5">
    <source>
        <dbReference type="ARBA" id="ARBA00033740"/>
    </source>
</evidence>
<evidence type="ECO:0000256" key="1">
    <source>
        <dbReference type="ARBA" id="ARBA00001946"/>
    </source>
</evidence>
<keyword evidence="4" id="KW-0460">Magnesium</keyword>
<dbReference type="SUPFAM" id="SSF48576">
    <property type="entry name" value="Terpenoid synthases"/>
    <property type="match status" value="1"/>
</dbReference>
<dbReference type="FunCoup" id="A0A6J1X206">
    <property type="interactions" value="1271"/>
</dbReference>
<keyword evidence="7" id="KW-1185">Reference proteome</keyword>
<dbReference type="Gene3D" id="1.10.600.10">
    <property type="entry name" value="Farnesyl Diphosphate Synthase"/>
    <property type="match status" value="1"/>
</dbReference>
<name>A0A6J1X206_GALME</name>
<accession>A0A6J1X206</accession>
<organism evidence="7 8">
    <name type="scientific">Galleria mellonella</name>
    <name type="common">Greater wax moth</name>
    <dbReference type="NCBI Taxonomy" id="7137"/>
    <lineage>
        <taxon>Eukaryota</taxon>
        <taxon>Metazoa</taxon>
        <taxon>Ecdysozoa</taxon>
        <taxon>Arthropoda</taxon>
        <taxon>Hexapoda</taxon>
        <taxon>Insecta</taxon>
        <taxon>Pterygota</taxon>
        <taxon>Neoptera</taxon>
        <taxon>Endopterygota</taxon>
        <taxon>Lepidoptera</taxon>
        <taxon>Glossata</taxon>
        <taxon>Ditrysia</taxon>
        <taxon>Pyraloidea</taxon>
        <taxon>Pyralidae</taxon>
        <taxon>Galleriinae</taxon>
        <taxon>Galleria</taxon>
    </lineage>
</organism>
<dbReference type="GO" id="GO:0045337">
    <property type="term" value="P:farnesyl diphosphate biosynthetic process"/>
    <property type="evidence" value="ECO:0007669"/>
    <property type="project" value="TreeGrafter"/>
</dbReference>
<dbReference type="OrthoDB" id="10257492at2759"/>
<dbReference type="AlphaFoldDB" id="A0A6J1X206"/>
<sequence length="375" mass="43158">MKNLKYLAFCISRNYCSQSIRQKQEIANALISHESFVKFQNSVPEIVNTILIKRAHLSLLGVEDHIKKIADYGLYNGNKLSSSLLLYTYKKLETGKSMTEQSLYLAHVLAWAVEMFHCLFNILDDMQDKTNAQVKNVHLLSNAKAGANDMCLIISSIYEMLNVHFSGKTFFSKIVNLFNTAFLYKATGQHFDLTTSKAMSGNTTLFTMEQYDNFVYLSNTYCSLHLPIYLGMTLADKVNEMYCEDVQDICTDIGKLLQMQDDYQNCFEENDMIYKRGTDIEKGKCTWLAVTALQRCTRPQRIVFKSCYGSAEPAHMERIKLLYKQLKLPQLYKEQQKATSKRIVERMGMLSKNNKGETLPPELFEHFLKPNNVEL</sequence>
<dbReference type="KEGG" id="gmw:113521953"/>
<dbReference type="GO" id="GO:0004337">
    <property type="term" value="F:(2E,6E)-farnesyl diphosphate synthase activity"/>
    <property type="evidence" value="ECO:0007669"/>
    <property type="project" value="TreeGrafter"/>
</dbReference>
<dbReference type="PANTHER" id="PTHR11525">
    <property type="entry name" value="FARNESYL-PYROPHOSPHATE SYNTHETASE"/>
    <property type="match status" value="1"/>
</dbReference>
<comment type="pathway">
    <text evidence="5">Pheromone biosynthesis.</text>
</comment>
<dbReference type="GO" id="GO:0004161">
    <property type="term" value="F:dimethylallyltranstransferase activity"/>
    <property type="evidence" value="ECO:0007669"/>
    <property type="project" value="TreeGrafter"/>
</dbReference>